<name>A0A919VXV0_9ACTN</name>
<proteinExistence type="predicted"/>
<evidence type="ECO:0000259" key="1">
    <source>
        <dbReference type="Pfam" id="PF01494"/>
    </source>
</evidence>
<evidence type="ECO:0000313" key="3">
    <source>
        <dbReference type="Proteomes" id="UP000680865"/>
    </source>
</evidence>
<dbReference type="InterPro" id="IPR036188">
    <property type="entry name" value="FAD/NAD-bd_sf"/>
</dbReference>
<dbReference type="PANTHER" id="PTHR46865">
    <property type="entry name" value="OXIDOREDUCTASE-RELATED"/>
    <property type="match status" value="1"/>
</dbReference>
<dbReference type="InterPro" id="IPR002938">
    <property type="entry name" value="FAD-bd"/>
</dbReference>
<dbReference type="AlphaFoldDB" id="A0A919VXV0"/>
<dbReference type="Pfam" id="PF01494">
    <property type="entry name" value="FAD_binding_3"/>
    <property type="match status" value="1"/>
</dbReference>
<dbReference type="GO" id="GO:0071949">
    <property type="term" value="F:FAD binding"/>
    <property type="evidence" value="ECO:0007669"/>
    <property type="project" value="InterPro"/>
</dbReference>
<dbReference type="SUPFAM" id="SSF51905">
    <property type="entry name" value="FAD/NAD(P)-binding domain"/>
    <property type="match status" value="1"/>
</dbReference>
<gene>
    <name evidence="2" type="ORF">Aco04nite_75520</name>
</gene>
<organism evidence="2 3">
    <name type="scientific">Winogradskya consettensis</name>
    <dbReference type="NCBI Taxonomy" id="113560"/>
    <lineage>
        <taxon>Bacteria</taxon>
        <taxon>Bacillati</taxon>
        <taxon>Actinomycetota</taxon>
        <taxon>Actinomycetes</taxon>
        <taxon>Micromonosporales</taxon>
        <taxon>Micromonosporaceae</taxon>
        <taxon>Winogradskya</taxon>
    </lineage>
</organism>
<accession>A0A919VXV0</accession>
<dbReference type="EMBL" id="BOQP01000046">
    <property type="protein sequence ID" value="GIM81229.1"/>
    <property type="molecule type" value="Genomic_DNA"/>
</dbReference>
<dbReference type="InterPro" id="IPR051704">
    <property type="entry name" value="FAD_aromatic-hydroxylase"/>
</dbReference>
<protein>
    <submittedName>
        <fullName evidence="2">Oxidoreductase</fullName>
    </submittedName>
</protein>
<reference evidence="2" key="1">
    <citation type="submission" date="2021-03" db="EMBL/GenBank/DDBJ databases">
        <title>Whole genome shotgun sequence of Actinoplanes consettensis NBRC 14913.</title>
        <authorList>
            <person name="Komaki H."/>
            <person name="Tamura T."/>
        </authorList>
    </citation>
    <scope>NUCLEOTIDE SEQUENCE</scope>
    <source>
        <strain evidence="2">NBRC 14913</strain>
    </source>
</reference>
<dbReference type="Proteomes" id="UP000680865">
    <property type="component" value="Unassembled WGS sequence"/>
</dbReference>
<dbReference type="PANTHER" id="PTHR46865:SF2">
    <property type="entry name" value="MONOOXYGENASE"/>
    <property type="match status" value="1"/>
</dbReference>
<evidence type="ECO:0000313" key="2">
    <source>
        <dbReference type="EMBL" id="GIM81229.1"/>
    </source>
</evidence>
<dbReference type="Gene3D" id="3.30.9.10">
    <property type="entry name" value="D-Amino Acid Oxidase, subunit A, domain 2"/>
    <property type="match status" value="1"/>
</dbReference>
<keyword evidence="3" id="KW-1185">Reference proteome</keyword>
<dbReference type="RefSeq" id="WP_213001975.1">
    <property type="nucleotide sequence ID" value="NZ_BAAATW010000014.1"/>
</dbReference>
<sequence length="383" mass="41160">MTTALISGAGVAGPALAYWLHRYGFDVTLVESARGIRTGGYPIDVRGPAVQVAAWMGVLPELRAAHIDTRRISVVNATGRTVASLSPGELAAGNSNDDIEIPRGQLGEILYGLTRNRIEYVFGDSVATLDQHPGGVDVTFEHGAPRTFDHVIGADGLHSTTRRLAFGPKRDYHHYLGYCFAGFEVANTGGLSHEALLQNTPGRLAALYAVGDAPEKIHALLAYATPEPTPRESVTARVREVFAGLGGETPRLLDALEQADDLYSDTVSQIRMPAWTTGRVSLLGDAAYAPSFLTGQGTTLALVGAYLLAQNLGDSNAYEQAMRGYVTRTQTLGRGPAMIVPRTGTELWLRNQAFRLMPLLSRFHRRSTPPAGITLPEPVKMDA</sequence>
<dbReference type="Gene3D" id="3.50.50.60">
    <property type="entry name" value="FAD/NAD(P)-binding domain"/>
    <property type="match status" value="1"/>
</dbReference>
<dbReference type="PRINTS" id="PR00420">
    <property type="entry name" value="RNGMNOXGNASE"/>
</dbReference>
<feature type="domain" description="FAD-binding" evidence="1">
    <location>
        <begin position="2"/>
        <end position="313"/>
    </location>
</feature>
<comment type="caution">
    <text evidence="2">The sequence shown here is derived from an EMBL/GenBank/DDBJ whole genome shotgun (WGS) entry which is preliminary data.</text>
</comment>